<dbReference type="Proteomes" id="UP001202328">
    <property type="component" value="Unassembled WGS sequence"/>
</dbReference>
<evidence type="ECO:0000259" key="2">
    <source>
        <dbReference type="Pfam" id="PF12436"/>
    </source>
</evidence>
<protein>
    <recommendedName>
        <fullName evidence="2">Ubiquitin carboxyl-terminal hydrolase 7 ICP0-binding domain-containing protein</fullName>
    </recommendedName>
</protein>
<dbReference type="Pfam" id="PF12436">
    <property type="entry name" value="USP7_ICP0_bdg"/>
    <property type="match status" value="1"/>
</dbReference>
<dbReference type="GO" id="GO:0140096">
    <property type="term" value="F:catalytic activity, acting on a protein"/>
    <property type="evidence" value="ECO:0007669"/>
    <property type="project" value="UniProtKB-ARBA"/>
</dbReference>
<gene>
    <name evidence="3" type="ORF">MKW98_009455</name>
</gene>
<dbReference type="EMBL" id="JAJJMB010010755">
    <property type="protein sequence ID" value="KAI3906547.1"/>
    <property type="molecule type" value="Genomic_DNA"/>
</dbReference>
<reference evidence="3" key="1">
    <citation type="submission" date="2022-04" db="EMBL/GenBank/DDBJ databases">
        <title>A functionally conserved STORR gene fusion in Papaver species that diverged 16.8 million years ago.</title>
        <authorList>
            <person name="Catania T."/>
        </authorList>
    </citation>
    <scope>NUCLEOTIDE SEQUENCE</scope>
    <source>
        <strain evidence="3">S-188037</strain>
    </source>
</reference>
<comment type="caution">
    <text evidence="3">The sequence shown here is derived from an EMBL/GenBank/DDBJ whole genome shotgun (WGS) entry which is preliminary data.</text>
</comment>
<evidence type="ECO:0000313" key="3">
    <source>
        <dbReference type="EMBL" id="KAI3906547.1"/>
    </source>
</evidence>
<dbReference type="InterPro" id="IPR024729">
    <property type="entry name" value="USP7_ICP0-binding_dom"/>
</dbReference>
<keyword evidence="1" id="KW-0833">Ubl conjugation pathway</keyword>
<organism evidence="3 4">
    <name type="scientific">Papaver atlanticum</name>
    <dbReference type="NCBI Taxonomy" id="357466"/>
    <lineage>
        <taxon>Eukaryota</taxon>
        <taxon>Viridiplantae</taxon>
        <taxon>Streptophyta</taxon>
        <taxon>Embryophyta</taxon>
        <taxon>Tracheophyta</taxon>
        <taxon>Spermatophyta</taxon>
        <taxon>Magnoliopsida</taxon>
        <taxon>Ranunculales</taxon>
        <taxon>Papaveraceae</taxon>
        <taxon>Papaveroideae</taxon>
        <taxon>Papaver</taxon>
    </lineage>
</organism>
<dbReference type="Gene3D" id="3.10.20.90">
    <property type="entry name" value="Phosphatidylinositol 3-kinase Catalytic Subunit, Chain A, domain 1"/>
    <property type="match status" value="2"/>
</dbReference>
<dbReference type="AlphaFoldDB" id="A0AAD4SGD3"/>
<evidence type="ECO:0000256" key="1">
    <source>
        <dbReference type="ARBA" id="ARBA00022786"/>
    </source>
</evidence>
<feature type="domain" description="Ubiquitin carboxyl-terminal hydrolase 7 ICP0-binding" evidence="2">
    <location>
        <begin position="5"/>
        <end position="131"/>
    </location>
</feature>
<accession>A0AAD4SGD3</accession>
<keyword evidence="4" id="KW-1185">Reference proteome</keyword>
<evidence type="ECO:0000313" key="4">
    <source>
        <dbReference type="Proteomes" id="UP001202328"/>
    </source>
</evidence>
<sequence length="145" mass="16844">MDGFSPDEEIELFELDDGDIICFQKPLPADRMTGCRYPDVPSFLEYVLTRWVYVTYFLVVCFHYLEKLKEDDFSLELSKVLTFDNVTERIAWHLVLDDPTKIILTPHNCCSQQPIAQAIKYQGFDRLSEMLIRSLGHPSTSVGRF</sequence>
<name>A0AAD4SGD3_9MAGN</name>
<proteinExistence type="predicted"/>